<evidence type="ECO:0000313" key="3">
    <source>
        <dbReference type="Proteomes" id="UP000310200"/>
    </source>
</evidence>
<protein>
    <submittedName>
        <fullName evidence="2">Uncharacterized protein</fullName>
    </submittedName>
</protein>
<keyword evidence="3" id="KW-1185">Reference proteome</keyword>
<reference evidence="2 3" key="1">
    <citation type="journal article" date="2019" name="Philos. Trans. R. Soc. Lond., B, Biol. Sci.">
        <title>Ant behaviour and brain gene expression of defending hosts depend on the ecological success of the intruding social parasite.</title>
        <authorList>
            <person name="Kaur R."/>
            <person name="Stoldt M."/>
            <person name="Jongepier E."/>
            <person name="Feldmeyer B."/>
            <person name="Menzel F."/>
            <person name="Bornberg-Bauer E."/>
            <person name="Foitzik S."/>
        </authorList>
    </citation>
    <scope>NUCLEOTIDE SEQUENCE [LARGE SCALE GENOMIC DNA]</scope>
    <source>
        <tissue evidence="2">Whole body</tissue>
    </source>
</reference>
<dbReference type="AlphaFoldDB" id="A0A4S2KXH5"/>
<accession>A0A4S2KXH5</accession>
<gene>
    <name evidence="2" type="ORF">DBV15_00570</name>
</gene>
<sequence length="102" mass="11147">MQTGPHCDASLHGFHESRGVNKQSPRLHLITGSPPAFGRLIAGHFLSFLSSVIEHRDGNNVPIKTRFKNGHVRSRLLDWTKALECAKFGVNATLATAKACTN</sequence>
<comment type="caution">
    <text evidence="2">The sequence shown here is derived from an EMBL/GenBank/DDBJ whole genome shotgun (WGS) entry which is preliminary data.</text>
</comment>
<organism evidence="2 3">
    <name type="scientific">Temnothorax longispinosus</name>
    <dbReference type="NCBI Taxonomy" id="300112"/>
    <lineage>
        <taxon>Eukaryota</taxon>
        <taxon>Metazoa</taxon>
        <taxon>Ecdysozoa</taxon>
        <taxon>Arthropoda</taxon>
        <taxon>Hexapoda</taxon>
        <taxon>Insecta</taxon>
        <taxon>Pterygota</taxon>
        <taxon>Neoptera</taxon>
        <taxon>Endopterygota</taxon>
        <taxon>Hymenoptera</taxon>
        <taxon>Apocrita</taxon>
        <taxon>Aculeata</taxon>
        <taxon>Formicoidea</taxon>
        <taxon>Formicidae</taxon>
        <taxon>Myrmicinae</taxon>
        <taxon>Temnothorax</taxon>
    </lineage>
</organism>
<name>A0A4S2KXH5_9HYME</name>
<dbReference type="EMBL" id="QBLH01001127">
    <property type="protein sequence ID" value="TGZ52949.1"/>
    <property type="molecule type" value="Genomic_DNA"/>
</dbReference>
<proteinExistence type="predicted"/>
<evidence type="ECO:0000256" key="1">
    <source>
        <dbReference type="SAM" id="MobiDB-lite"/>
    </source>
</evidence>
<dbReference type="Proteomes" id="UP000310200">
    <property type="component" value="Unassembled WGS sequence"/>
</dbReference>
<feature type="region of interest" description="Disordered" evidence="1">
    <location>
        <begin position="1"/>
        <end position="24"/>
    </location>
</feature>
<evidence type="ECO:0000313" key="2">
    <source>
        <dbReference type="EMBL" id="TGZ52949.1"/>
    </source>
</evidence>